<evidence type="ECO:0000313" key="3">
    <source>
        <dbReference type="Proteomes" id="UP000095003"/>
    </source>
</evidence>
<proteinExistence type="predicted"/>
<evidence type="ECO:0000259" key="1">
    <source>
        <dbReference type="PROSITE" id="PS51186"/>
    </source>
</evidence>
<dbReference type="EMBL" id="MCGI01000008">
    <property type="protein sequence ID" value="ODM02853.1"/>
    <property type="molecule type" value="Genomic_DNA"/>
</dbReference>
<dbReference type="InterPro" id="IPR016181">
    <property type="entry name" value="Acyl_CoA_acyltransferase"/>
</dbReference>
<dbReference type="PROSITE" id="PS51186">
    <property type="entry name" value="GNAT"/>
    <property type="match status" value="1"/>
</dbReference>
<gene>
    <name evidence="2" type="primary">mshD_8</name>
    <name evidence="2" type="ORF">BEH84_06084</name>
</gene>
<evidence type="ECO:0000313" key="2">
    <source>
        <dbReference type="EMBL" id="ODM02853.1"/>
    </source>
</evidence>
<protein>
    <submittedName>
        <fullName evidence="2">Mycothiol acetyltransferase</fullName>
        <ecNumber evidence="2">2.3.1.189</ecNumber>
    </submittedName>
</protein>
<comment type="caution">
    <text evidence="2">The sequence shown here is derived from an EMBL/GenBank/DDBJ whole genome shotgun (WGS) entry which is preliminary data.</text>
</comment>
<dbReference type="AlphaFoldDB" id="A0A1E3A254"/>
<dbReference type="CDD" id="cd04301">
    <property type="entry name" value="NAT_SF"/>
    <property type="match status" value="1"/>
</dbReference>
<keyword evidence="2" id="KW-0012">Acyltransferase</keyword>
<dbReference type="Pfam" id="PF00583">
    <property type="entry name" value="Acetyltransf_1"/>
    <property type="match status" value="1"/>
</dbReference>
<keyword evidence="2" id="KW-0808">Transferase</keyword>
<dbReference type="GO" id="GO:0035447">
    <property type="term" value="F:mycothiol synthase activity"/>
    <property type="evidence" value="ECO:0007669"/>
    <property type="project" value="UniProtKB-EC"/>
</dbReference>
<dbReference type="PANTHER" id="PTHR43328:SF1">
    <property type="entry name" value="N-ACETYLTRANSFERASE DOMAIN-CONTAINING PROTEIN"/>
    <property type="match status" value="1"/>
</dbReference>
<dbReference type="PATRIC" id="fig|1432052.3.peg.6726"/>
<dbReference type="GeneID" id="93304616"/>
<name>A0A1E3A254_9FIRM</name>
<dbReference type="InterPro" id="IPR000182">
    <property type="entry name" value="GNAT_dom"/>
</dbReference>
<dbReference type="SUPFAM" id="SSF55729">
    <property type="entry name" value="Acyl-CoA N-acyltransferases (Nat)"/>
    <property type="match status" value="1"/>
</dbReference>
<feature type="domain" description="N-acetyltransferase" evidence="1">
    <location>
        <begin position="27"/>
        <end position="181"/>
    </location>
</feature>
<accession>A0A1E3A254</accession>
<organism evidence="2 3">
    <name type="scientific">Eisenbergiella tayi</name>
    <dbReference type="NCBI Taxonomy" id="1432052"/>
    <lineage>
        <taxon>Bacteria</taxon>
        <taxon>Bacillati</taxon>
        <taxon>Bacillota</taxon>
        <taxon>Clostridia</taxon>
        <taxon>Lachnospirales</taxon>
        <taxon>Lachnospiraceae</taxon>
        <taxon>Eisenbergiella</taxon>
    </lineage>
</organism>
<dbReference type="Gene3D" id="3.40.630.30">
    <property type="match status" value="1"/>
</dbReference>
<dbReference type="PANTHER" id="PTHR43328">
    <property type="entry name" value="ACETYLTRANSFERASE-RELATED"/>
    <property type="match status" value="1"/>
</dbReference>
<dbReference type="RefSeq" id="WP_069159403.1">
    <property type="nucleotide sequence ID" value="NZ_DBFYTC010000026.1"/>
</dbReference>
<reference evidence="2 3" key="1">
    <citation type="submission" date="2016-07" db="EMBL/GenBank/DDBJ databases">
        <title>Characterization of isolates of Eisenbergiella tayi derived from blood cultures, using whole genome sequencing.</title>
        <authorList>
            <person name="Burdz T."/>
            <person name="Wiebe D."/>
            <person name="Huynh C."/>
            <person name="Bernard K."/>
        </authorList>
    </citation>
    <scope>NUCLEOTIDE SEQUENCE [LARGE SCALE GENOMIC DNA]</scope>
    <source>
        <strain evidence="2 3">NML 120489</strain>
    </source>
</reference>
<dbReference type="EC" id="2.3.1.189" evidence="2"/>
<sequence>MKYNKKIRLKNNKECCLRNGNENDGQSVFENFNLTHSQTDYLLSYPDENSFDAEQESKFLKEKSESENEIEIIAVVDNVVAGTAGIEAVGTKYKVKHRAELGISVAKEFWGLGIGWALMNACIECARNAGYVQLELNVVAENTRAIAMYERAGFVEYGRNPKGFQSRKTGFQELIYMKMEL</sequence>
<dbReference type="Proteomes" id="UP000095003">
    <property type="component" value="Unassembled WGS sequence"/>
</dbReference>